<feature type="non-terminal residue" evidence="3">
    <location>
        <position position="1"/>
    </location>
</feature>
<comment type="caution">
    <text evidence="3">The sequence shown here is derived from an EMBL/GenBank/DDBJ whole genome shotgun (WGS) entry which is preliminary data.</text>
</comment>
<accession>A0A537LKW0</accession>
<name>A0A537LKW0_9BACT</name>
<dbReference type="Pfam" id="PF03841">
    <property type="entry name" value="SelA"/>
    <property type="match status" value="1"/>
</dbReference>
<proteinExistence type="predicted"/>
<keyword evidence="3" id="KW-0808">Transferase</keyword>
<dbReference type="EMBL" id="VBAM01000409">
    <property type="protein sequence ID" value="TMJ08317.1"/>
    <property type="molecule type" value="Genomic_DNA"/>
</dbReference>
<evidence type="ECO:0000313" key="4">
    <source>
        <dbReference type="Proteomes" id="UP000320393"/>
    </source>
</evidence>
<organism evidence="3 4">
    <name type="scientific">Candidatus Segetimicrobium genomatis</name>
    <dbReference type="NCBI Taxonomy" id="2569760"/>
    <lineage>
        <taxon>Bacteria</taxon>
        <taxon>Bacillati</taxon>
        <taxon>Candidatus Sysuimicrobiota</taxon>
        <taxon>Candidatus Sysuimicrobiia</taxon>
        <taxon>Candidatus Sysuimicrobiales</taxon>
        <taxon>Candidatus Segetimicrobiaceae</taxon>
        <taxon>Candidatus Segetimicrobium</taxon>
    </lineage>
</organism>
<protein>
    <submittedName>
        <fullName evidence="3">L-seryl-tRNA(Sec) selenium transferase</fullName>
    </submittedName>
</protein>
<gene>
    <name evidence="3" type="ORF">E6H02_10170</name>
</gene>
<dbReference type="PANTHER" id="PTHR32328:SF0">
    <property type="entry name" value="L-SERYL-TRNA(SEC) SELENIUM TRANSFERASE"/>
    <property type="match status" value="1"/>
</dbReference>
<dbReference type="Gene3D" id="3.90.1150.180">
    <property type="match status" value="1"/>
</dbReference>
<evidence type="ECO:0000256" key="2">
    <source>
        <dbReference type="ARBA" id="ARBA00022898"/>
    </source>
</evidence>
<evidence type="ECO:0000313" key="3">
    <source>
        <dbReference type="EMBL" id="TMJ08317.1"/>
    </source>
</evidence>
<evidence type="ECO:0000256" key="1">
    <source>
        <dbReference type="ARBA" id="ARBA00001933"/>
    </source>
</evidence>
<dbReference type="PANTHER" id="PTHR32328">
    <property type="entry name" value="L-SERYL-TRNA(SEC) SELENIUM TRANSFERASE"/>
    <property type="match status" value="1"/>
</dbReference>
<comment type="cofactor">
    <cofactor evidence="1">
        <name>pyridoxal 5'-phosphate</name>
        <dbReference type="ChEBI" id="CHEBI:597326"/>
    </cofactor>
</comment>
<reference evidence="3 4" key="1">
    <citation type="journal article" date="2019" name="Nat. Microbiol.">
        <title>Mediterranean grassland soil C-N compound turnover is dependent on rainfall and depth, and is mediated by genomically divergent microorganisms.</title>
        <authorList>
            <person name="Diamond S."/>
            <person name="Andeer P.F."/>
            <person name="Li Z."/>
            <person name="Crits-Christoph A."/>
            <person name="Burstein D."/>
            <person name="Anantharaman K."/>
            <person name="Lane K.R."/>
            <person name="Thomas B.C."/>
            <person name="Pan C."/>
            <person name="Northen T.R."/>
            <person name="Banfield J.F."/>
        </authorList>
    </citation>
    <scope>NUCLEOTIDE SEQUENCE [LARGE SCALE GENOMIC DNA]</scope>
    <source>
        <strain evidence="3">NP_5</strain>
    </source>
</reference>
<sequence>ATLRIYRDHDRAWETIPVLRMLSADPAALERAARDLAARLRTVLGEAAAVVEACPTIAEAGGGALPGVELPSWGVAIRPSGSPPETWVRALRSHQPPVFCRIAEDRLIVDLRTLSSRDLPVLEAGFTVAARGAPVDP</sequence>
<dbReference type="Proteomes" id="UP000320393">
    <property type="component" value="Unassembled WGS sequence"/>
</dbReference>
<dbReference type="InterPro" id="IPR018319">
    <property type="entry name" value="SelA-like"/>
</dbReference>
<dbReference type="AlphaFoldDB" id="A0A537LKW0"/>
<keyword evidence="2" id="KW-0663">Pyridoxal phosphate</keyword>
<dbReference type="GO" id="GO:0004125">
    <property type="term" value="F:L-seryl-tRNA(Sec) selenium transferase activity"/>
    <property type="evidence" value="ECO:0007669"/>
    <property type="project" value="TreeGrafter"/>
</dbReference>